<evidence type="ECO:0008006" key="4">
    <source>
        <dbReference type="Google" id="ProtNLM"/>
    </source>
</evidence>
<dbReference type="EMBL" id="AP023361">
    <property type="protein sequence ID" value="BCJ91119.1"/>
    <property type="molecule type" value="Genomic_DNA"/>
</dbReference>
<evidence type="ECO:0000313" key="2">
    <source>
        <dbReference type="EMBL" id="BCJ91119.1"/>
    </source>
</evidence>
<dbReference type="KEGG" id="tso:IZ6_18540"/>
<dbReference type="Proteomes" id="UP000515317">
    <property type="component" value="Chromosome"/>
</dbReference>
<sequence>MRYSMRIIAAALALATGLTGAAQAENFNIFSASKAQQTVDQGQLEQVRRRHGGHYRHRHFNPGAAFALGTMGIIAGAAAASSYDRRYYCDPYYEYCGRRYYRRGYYAPRYYEPRRYYYYD</sequence>
<accession>A0A6S6QQ14</accession>
<keyword evidence="3" id="KW-1185">Reference proteome</keyword>
<proteinExistence type="predicted"/>
<evidence type="ECO:0000256" key="1">
    <source>
        <dbReference type="SAM" id="SignalP"/>
    </source>
</evidence>
<protein>
    <recommendedName>
        <fullName evidence="4">BA14K family protein</fullName>
    </recommendedName>
</protein>
<name>A0A6S6QQ14_9HYPH</name>
<evidence type="ECO:0000313" key="3">
    <source>
        <dbReference type="Proteomes" id="UP000515317"/>
    </source>
</evidence>
<dbReference type="RefSeq" id="WP_222874789.1">
    <property type="nucleotide sequence ID" value="NZ_AP023361.1"/>
</dbReference>
<organism evidence="2 3">
    <name type="scientific">Terrihabitans soli</name>
    <dbReference type="NCBI Taxonomy" id="708113"/>
    <lineage>
        <taxon>Bacteria</taxon>
        <taxon>Pseudomonadati</taxon>
        <taxon>Pseudomonadota</taxon>
        <taxon>Alphaproteobacteria</taxon>
        <taxon>Hyphomicrobiales</taxon>
        <taxon>Terrihabitans</taxon>
    </lineage>
</organism>
<keyword evidence="1" id="KW-0732">Signal</keyword>
<reference evidence="2 3" key="1">
    <citation type="submission" date="2020-08" db="EMBL/GenBank/DDBJ databases">
        <title>Genome sequence of Rhizobiales bacterium strain IZ6.</title>
        <authorList>
            <person name="Nakai R."/>
            <person name="Naganuma T."/>
        </authorList>
    </citation>
    <scope>NUCLEOTIDE SEQUENCE [LARGE SCALE GENOMIC DNA]</scope>
    <source>
        <strain evidence="2 3">IZ6</strain>
    </source>
</reference>
<feature type="signal peptide" evidence="1">
    <location>
        <begin position="1"/>
        <end position="24"/>
    </location>
</feature>
<dbReference type="AlphaFoldDB" id="A0A6S6QQ14"/>
<gene>
    <name evidence="2" type="ORF">IZ6_18540</name>
</gene>
<feature type="chain" id="PRO_5027911754" description="BA14K family protein" evidence="1">
    <location>
        <begin position="25"/>
        <end position="120"/>
    </location>
</feature>